<feature type="region of interest" description="Disordered" evidence="1">
    <location>
        <begin position="864"/>
        <end position="886"/>
    </location>
</feature>
<dbReference type="AlphaFoldDB" id="A0A8E2DQ90"/>
<dbReference type="Proteomes" id="UP000250043">
    <property type="component" value="Unassembled WGS sequence"/>
</dbReference>
<accession>A0A8E2DQ90</accession>
<evidence type="ECO:0000313" key="3">
    <source>
        <dbReference type="Proteomes" id="UP000250043"/>
    </source>
</evidence>
<reference evidence="2 3" key="1">
    <citation type="submission" date="2016-07" db="EMBL/GenBank/DDBJ databases">
        <title>Draft genome of the white-rot fungus Obba rivulosa 3A-2.</title>
        <authorList>
            <consortium name="DOE Joint Genome Institute"/>
            <person name="Miettinen O."/>
            <person name="Riley R."/>
            <person name="Acob R."/>
            <person name="Barry K."/>
            <person name="Cullen D."/>
            <person name="De Vries R."/>
            <person name="Hainaut M."/>
            <person name="Hatakka A."/>
            <person name="Henrissat B."/>
            <person name="Hilden K."/>
            <person name="Kuo R."/>
            <person name="Labutti K."/>
            <person name="Lipzen A."/>
            <person name="Makela M.R."/>
            <person name="Sandor L."/>
            <person name="Spatafora J.W."/>
            <person name="Grigoriev I.V."/>
            <person name="Hibbett D.S."/>
        </authorList>
    </citation>
    <scope>NUCLEOTIDE SEQUENCE [LARGE SCALE GENOMIC DNA]</scope>
    <source>
        <strain evidence="2 3">3A-2</strain>
    </source>
</reference>
<feature type="region of interest" description="Disordered" evidence="1">
    <location>
        <begin position="979"/>
        <end position="1073"/>
    </location>
</feature>
<feature type="compositionally biased region" description="Polar residues" evidence="1">
    <location>
        <begin position="700"/>
        <end position="710"/>
    </location>
</feature>
<feature type="compositionally biased region" description="Polar residues" evidence="1">
    <location>
        <begin position="877"/>
        <end position="886"/>
    </location>
</feature>
<proteinExistence type="predicted"/>
<feature type="compositionally biased region" description="Polar residues" evidence="1">
    <location>
        <begin position="425"/>
        <end position="437"/>
    </location>
</feature>
<feature type="compositionally biased region" description="Polar residues" evidence="1">
    <location>
        <begin position="203"/>
        <end position="218"/>
    </location>
</feature>
<keyword evidence="3" id="KW-1185">Reference proteome</keyword>
<feature type="compositionally biased region" description="Polar residues" evidence="1">
    <location>
        <begin position="497"/>
        <end position="517"/>
    </location>
</feature>
<evidence type="ECO:0000313" key="2">
    <source>
        <dbReference type="EMBL" id="OCH93719.1"/>
    </source>
</evidence>
<evidence type="ECO:0008006" key="4">
    <source>
        <dbReference type="Google" id="ProtNLM"/>
    </source>
</evidence>
<feature type="compositionally biased region" description="Basic and acidic residues" evidence="1">
    <location>
        <begin position="564"/>
        <end position="589"/>
    </location>
</feature>
<feature type="region of interest" description="Disordered" evidence="1">
    <location>
        <begin position="203"/>
        <end position="227"/>
    </location>
</feature>
<protein>
    <recommendedName>
        <fullName evidence="4">Telomere replication protein EST3</fullName>
    </recommendedName>
</protein>
<feature type="compositionally biased region" description="Low complexity" evidence="1">
    <location>
        <begin position="950"/>
        <end position="960"/>
    </location>
</feature>
<name>A0A8E2DQ90_9APHY</name>
<feature type="region of interest" description="Disordered" evidence="1">
    <location>
        <begin position="722"/>
        <end position="742"/>
    </location>
</feature>
<feature type="compositionally biased region" description="Polar residues" evidence="1">
    <location>
        <begin position="397"/>
        <end position="416"/>
    </location>
</feature>
<feature type="compositionally biased region" description="Low complexity" evidence="1">
    <location>
        <begin position="990"/>
        <end position="1000"/>
    </location>
</feature>
<feature type="region of interest" description="Disordered" evidence="1">
    <location>
        <begin position="923"/>
        <end position="960"/>
    </location>
</feature>
<feature type="compositionally biased region" description="Polar residues" evidence="1">
    <location>
        <begin position="722"/>
        <end position="739"/>
    </location>
</feature>
<feature type="compositionally biased region" description="Low complexity" evidence="1">
    <location>
        <begin position="455"/>
        <end position="477"/>
    </location>
</feature>
<feature type="compositionally biased region" description="Low complexity" evidence="1">
    <location>
        <begin position="518"/>
        <end position="552"/>
    </location>
</feature>
<feature type="compositionally biased region" description="Basic and acidic residues" evidence="1">
    <location>
        <begin position="661"/>
        <end position="672"/>
    </location>
</feature>
<gene>
    <name evidence="2" type="ORF">OBBRIDRAFT_789922</name>
</gene>
<dbReference type="EMBL" id="KV722351">
    <property type="protein sequence ID" value="OCH93719.1"/>
    <property type="molecule type" value="Genomic_DNA"/>
</dbReference>
<feature type="compositionally biased region" description="Low complexity" evidence="1">
    <location>
        <begin position="1052"/>
        <end position="1063"/>
    </location>
</feature>
<sequence>MSNSISDPWIYNYLLDVAETYGGDLSSVPLKEKPVIRAQLVKWLTHLKDENDDSHVWALLSDKTYEIPVRFSKGAVRLHKRNPAFQGKPLTEYKTALVSVKEFRPFLTRIPAGDGKSMTSQATLALDANYISLKGSYNVEKWGAPKAIETHEVIREWVEGLRVPGGSGNVLKLRKQEREQTMAYPAGDQEIDLPVASQGKLQHNPSLFRTSPLRTQPNPDIAGPEQRRVHPEAVKIAPRADEMGPTYDPATYIPDPSDFIRPKEWTKRWRGIRVVSSKRAPPPEVMVGDVPWFAVEEEEDLFGEQLDIDSNTREHTPIALPDAVFPPKTPSNWSPSVRAGSSRASSPLADSEDTPVVAESDHSSDTEDEAEDPSFEPSHSAVEGQDDEMEDGRSARNDNSITAPSVDTEITSSYLSAPTPAQRPNPANLSSSLPVRTSSPPLPSAVLPSSPPSSPRRVPLPRALHPPLQRRVPVPRLAGFNPRPETSGPGRILVPCSDSSGMASQSQEMPSQSHGLTSQQPSQSPRSGQSLSYVTGPQGQSSTSSKSQAQSQLRNEVQCPTKFDGPEDLKALRSEDALVTHEAKADSDPHVMVPMHSEPDRQPEASGEVDNVPHVEVLSHLSSSPDEMSTDLDADDEDDVDELESEGSADADVRPVTPVEARLDSDDARTDAMVDAYVEEVPRSTKGKARAAHQEYPTPRSGSPSNTDVRISANQSPVISIRINTPTRSQRSDQPNLPTSPDVFIDTNTFNAALKLQRQTSPAQSFFEVQPHPGLPPTESHSSVHTAASRDICQVYPALHDAAAWSVPSFMRKTAAGKRKRHDSPNTTASITHTRIISVPSSPEEPPTKKMKLESRSSVVAMQTAKTDNALDRDSRSTNTAKAGAQAQVSNVVMIEDSPASVPGPDVAVKHIDLRRSLSVLSISSRGSSRGPKAAARDTAARPKPIHSRPSTSSSSSIPTISEEAVTCTLIRSRESANSIQHIDLRGRNRSSQSSSSNRSSRSKPTRDLGLIDVSSRTGHVGPSIGGSMSKADVSDMVEPLPPEPISCQLPSRTRASARSSGSNNEQHAQPDTKILNGYDHRIDMWREEGGPPMASYDDVAYILCRTGRLRHKQKYSS</sequence>
<organism evidence="2 3">
    <name type="scientific">Obba rivulosa</name>
    <dbReference type="NCBI Taxonomy" id="1052685"/>
    <lineage>
        <taxon>Eukaryota</taxon>
        <taxon>Fungi</taxon>
        <taxon>Dikarya</taxon>
        <taxon>Basidiomycota</taxon>
        <taxon>Agaricomycotina</taxon>
        <taxon>Agaricomycetes</taxon>
        <taxon>Polyporales</taxon>
        <taxon>Gelatoporiaceae</taxon>
        <taxon>Obba</taxon>
    </lineage>
</organism>
<feature type="region of interest" description="Disordered" evidence="1">
    <location>
        <begin position="318"/>
        <end position="710"/>
    </location>
</feature>
<feature type="compositionally biased region" description="Acidic residues" evidence="1">
    <location>
        <begin position="628"/>
        <end position="649"/>
    </location>
</feature>
<dbReference type="OrthoDB" id="3144405at2759"/>
<evidence type="ECO:0000256" key="1">
    <source>
        <dbReference type="SAM" id="MobiDB-lite"/>
    </source>
</evidence>